<sequence>MKANKSPVLALALVTGALGHVAVPRQIVHSSAAQVDGTCKKPACNSDADCQNHSSSEVRGVNGATCGRCENPDEDSSMRWSDDVLQHIYDHRTYVWDGNRTTFVDDKTKADAKGQGFCLGT</sequence>
<reference evidence="2" key="1">
    <citation type="submission" date="2023-10" db="EMBL/GenBank/DDBJ databases">
        <authorList>
            <person name="Hackl T."/>
        </authorList>
    </citation>
    <scope>NUCLEOTIDE SEQUENCE</scope>
</reference>
<comment type="caution">
    <text evidence="2">The sequence shown here is derived from an EMBL/GenBank/DDBJ whole genome shotgun (WGS) entry which is preliminary data.</text>
</comment>
<dbReference type="Proteomes" id="UP001295740">
    <property type="component" value="Unassembled WGS sequence"/>
</dbReference>
<feature type="signal peptide" evidence="1">
    <location>
        <begin position="1"/>
        <end position="19"/>
    </location>
</feature>
<organism evidence="2 3">
    <name type="scientific">Anthostomella pinea</name>
    <dbReference type="NCBI Taxonomy" id="933095"/>
    <lineage>
        <taxon>Eukaryota</taxon>
        <taxon>Fungi</taxon>
        <taxon>Dikarya</taxon>
        <taxon>Ascomycota</taxon>
        <taxon>Pezizomycotina</taxon>
        <taxon>Sordariomycetes</taxon>
        <taxon>Xylariomycetidae</taxon>
        <taxon>Xylariales</taxon>
        <taxon>Xylariaceae</taxon>
        <taxon>Anthostomella</taxon>
    </lineage>
</organism>
<proteinExistence type="predicted"/>
<dbReference type="AlphaFoldDB" id="A0AAI8V8T3"/>
<dbReference type="EMBL" id="CAUWAG010000003">
    <property type="protein sequence ID" value="CAJ2500142.1"/>
    <property type="molecule type" value="Genomic_DNA"/>
</dbReference>
<evidence type="ECO:0000313" key="2">
    <source>
        <dbReference type="EMBL" id="CAJ2500142.1"/>
    </source>
</evidence>
<gene>
    <name evidence="2" type="ORF">KHLLAP_LOCUS610</name>
</gene>
<feature type="chain" id="PRO_5042507536" evidence="1">
    <location>
        <begin position="20"/>
        <end position="121"/>
    </location>
</feature>
<evidence type="ECO:0000313" key="3">
    <source>
        <dbReference type="Proteomes" id="UP001295740"/>
    </source>
</evidence>
<protein>
    <submittedName>
        <fullName evidence="2">Uu.00g029950.m01.CDS01</fullName>
    </submittedName>
</protein>
<accession>A0AAI8V8T3</accession>
<keyword evidence="1" id="KW-0732">Signal</keyword>
<keyword evidence="3" id="KW-1185">Reference proteome</keyword>
<evidence type="ECO:0000256" key="1">
    <source>
        <dbReference type="SAM" id="SignalP"/>
    </source>
</evidence>
<name>A0AAI8V8T3_9PEZI</name>